<dbReference type="SMART" id="SM00325">
    <property type="entry name" value="RhoGEF"/>
    <property type="match status" value="1"/>
</dbReference>
<feature type="compositionally biased region" description="Basic and acidic residues" evidence="1">
    <location>
        <begin position="866"/>
        <end position="878"/>
    </location>
</feature>
<dbReference type="AlphaFoldDB" id="A0AAU9UW47"/>
<feature type="compositionally biased region" description="Polar residues" evidence="1">
    <location>
        <begin position="619"/>
        <end position="638"/>
    </location>
</feature>
<feature type="compositionally biased region" description="Basic and acidic residues" evidence="1">
    <location>
        <begin position="715"/>
        <end position="762"/>
    </location>
</feature>
<sequence>MTSNARIEPLICTHVSLNPSVNNRYSCDVLEVFIAAAHAIQYKGRMLNIDTSKLFSNLPDVLNASLCFWHLTFMPMITEAVQNSRPFNTNLMSFGFSCFKEIFIPYERFVIDQSKLLEYYRKKQQTEAEFAMYLNWCHSQRQCNRLQLNDLLVKPMQRMTKYSLILRRILDYTVNESDRIAVETMENFTKRNVVDLNRSVRQREELDKLDVLETTIENFEVDIKHDEAERICKSFAKLNLRAPMLYCLPLHSRSLVHQGELRFRDGAKEIDVRVLLLTDMLLVCRKLARGNAYQYKQIRPKYMLDKMVQIPKFVSKNNRDLSSLLYVLVDDLGSAYTSFALSEMTKDPNPQLTLKTMENKFKAAKLTYELMTLIAHNPNKELSKADVMNVAEYTNTKSRYATEEGLIEQEALERVATMTHRSMGALTDRDFSHISLKHQSFEGTTYAPSTQIVIGASARMPGRSKKCCIVHRTSNIQQTYTPRDSQSASSQPTPRARSPEPKASSSRLVKRIDTSPSCLQPPDTDVCSSITVRVSESDSEMVMTLQPTPLLQPSPSKSSESSSTTQSTLRVQPQNSIATLIYSLPDLTVEPCTPRTTSSPTQPSASEKMYQSHHEQLQRNRLMTSQTQQYLTPDSRGSSYPPPSPTRASLKRSLAFSYSLKNPPLSKMGHVGSQSQLDTAYYSQSQDERGGSPKPGTSSENSDRKTKLTSSRSNSKKDESEDGHSDLSPTRKDERLDSSYRDESLDLYRRGDSTCSSYKDESFASTYRHGSTDLSFKDKSTSPSHRDESPATSDRDEISAERSYKEISPYSSIQDESPSQSQREESIGRGSLEISTGPGATSKSSDIVAVIKVHGSETNRATPDGQIHDKEQTGRESSDSFLKQESLSFSYDSSRSHKDETTCSHYKQYSLSTGFEEKNLKERRPEACLQEDPIVMTQFPGTSYHFGSTSTDSSSVHSHDKSNASQEGDNSNTCNDKCNS</sequence>
<feature type="compositionally biased region" description="Low complexity" evidence="1">
    <location>
        <begin position="591"/>
        <end position="606"/>
    </location>
</feature>
<dbReference type="Pfam" id="PF00621">
    <property type="entry name" value="RhoGEF"/>
    <property type="match status" value="1"/>
</dbReference>
<dbReference type="PANTHER" id="PTHR13217:SF11">
    <property type="entry name" value="PLECKSTRIN HOMOLOGY DOMAIN-CONTAINING FAMILY G MEMBER 5"/>
    <property type="match status" value="1"/>
</dbReference>
<feature type="compositionally biased region" description="Polar residues" evidence="1">
    <location>
        <begin position="963"/>
        <end position="980"/>
    </location>
</feature>
<evidence type="ECO:0000313" key="4">
    <source>
        <dbReference type="Proteomes" id="UP001153954"/>
    </source>
</evidence>
<feature type="region of interest" description="Disordered" evidence="1">
    <location>
        <begin position="588"/>
        <end position="650"/>
    </location>
</feature>
<feature type="domain" description="DH" evidence="2">
    <location>
        <begin position="54"/>
        <end position="199"/>
    </location>
</feature>
<dbReference type="Proteomes" id="UP001153954">
    <property type="component" value="Unassembled WGS sequence"/>
</dbReference>
<proteinExistence type="predicted"/>
<protein>
    <recommendedName>
        <fullName evidence="2">DH domain-containing protein</fullName>
    </recommendedName>
</protein>
<dbReference type="SUPFAM" id="SSF50729">
    <property type="entry name" value="PH domain-like"/>
    <property type="match status" value="1"/>
</dbReference>
<gene>
    <name evidence="3" type="ORF">EEDITHA_LOCUS17863</name>
</gene>
<feature type="compositionally biased region" description="Polar residues" evidence="1">
    <location>
        <begin position="763"/>
        <end position="774"/>
    </location>
</feature>
<dbReference type="Gene3D" id="1.20.900.10">
    <property type="entry name" value="Dbl homology (DH) domain"/>
    <property type="match status" value="1"/>
</dbReference>
<dbReference type="InterPro" id="IPR040181">
    <property type="entry name" value="PKHG5/7"/>
</dbReference>
<dbReference type="GO" id="GO:0005886">
    <property type="term" value="C:plasma membrane"/>
    <property type="evidence" value="ECO:0007669"/>
    <property type="project" value="TreeGrafter"/>
</dbReference>
<feature type="region of interest" description="Disordered" evidence="1">
    <location>
        <begin position="537"/>
        <end position="572"/>
    </location>
</feature>
<feature type="region of interest" description="Disordered" evidence="1">
    <location>
        <begin position="474"/>
        <end position="525"/>
    </location>
</feature>
<evidence type="ECO:0000313" key="3">
    <source>
        <dbReference type="EMBL" id="CAH2103332.1"/>
    </source>
</evidence>
<dbReference type="GO" id="GO:0030424">
    <property type="term" value="C:axon"/>
    <property type="evidence" value="ECO:0007669"/>
    <property type="project" value="TreeGrafter"/>
</dbReference>
<dbReference type="InterPro" id="IPR035899">
    <property type="entry name" value="DBL_dom_sf"/>
</dbReference>
<dbReference type="GO" id="GO:0007266">
    <property type="term" value="P:Rho protein signal transduction"/>
    <property type="evidence" value="ECO:0007669"/>
    <property type="project" value="TreeGrafter"/>
</dbReference>
<feature type="compositionally biased region" description="Basic and acidic residues" evidence="1">
    <location>
        <begin position="775"/>
        <end position="805"/>
    </location>
</feature>
<dbReference type="GO" id="GO:0030139">
    <property type="term" value="C:endocytic vesicle"/>
    <property type="evidence" value="ECO:0007669"/>
    <property type="project" value="TreeGrafter"/>
</dbReference>
<accession>A0AAU9UW47</accession>
<name>A0AAU9UW47_EUPED</name>
<reference evidence="3" key="1">
    <citation type="submission" date="2022-03" db="EMBL/GenBank/DDBJ databases">
        <authorList>
            <person name="Tunstrom K."/>
        </authorList>
    </citation>
    <scope>NUCLEOTIDE SEQUENCE</scope>
</reference>
<comment type="caution">
    <text evidence="3">The sequence shown here is derived from an EMBL/GenBank/DDBJ whole genome shotgun (WGS) entry which is preliminary data.</text>
</comment>
<dbReference type="PROSITE" id="PS50010">
    <property type="entry name" value="DH_2"/>
    <property type="match status" value="1"/>
</dbReference>
<dbReference type="GO" id="GO:0005085">
    <property type="term" value="F:guanyl-nucleotide exchange factor activity"/>
    <property type="evidence" value="ECO:0007669"/>
    <property type="project" value="InterPro"/>
</dbReference>
<feature type="compositionally biased region" description="Polar residues" evidence="1">
    <location>
        <begin position="474"/>
        <end position="493"/>
    </location>
</feature>
<keyword evidence="4" id="KW-1185">Reference proteome</keyword>
<dbReference type="SUPFAM" id="SSF48065">
    <property type="entry name" value="DBL homology domain (DH-domain)"/>
    <property type="match status" value="1"/>
</dbReference>
<dbReference type="InterPro" id="IPR000219">
    <property type="entry name" value="DH_dom"/>
</dbReference>
<dbReference type="GO" id="GO:0043542">
    <property type="term" value="P:endothelial cell migration"/>
    <property type="evidence" value="ECO:0007669"/>
    <property type="project" value="TreeGrafter"/>
</dbReference>
<feature type="region of interest" description="Disordered" evidence="1">
    <location>
        <begin position="940"/>
        <end position="980"/>
    </location>
</feature>
<dbReference type="EMBL" id="CAKOGL010000026">
    <property type="protein sequence ID" value="CAH2103332.1"/>
    <property type="molecule type" value="Genomic_DNA"/>
</dbReference>
<evidence type="ECO:0000256" key="1">
    <source>
        <dbReference type="SAM" id="MobiDB-lite"/>
    </source>
</evidence>
<evidence type="ECO:0000259" key="2">
    <source>
        <dbReference type="PROSITE" id="PS50010"/>
    </source>
</evidence>
<feature type="compositionally biased region" description="Low complexity" evidence="1">
    <location>
        <begin position="544"/>
        <end position="569"/>
    </location>
</feature>
<dbReference type="PANTHER" id="PTHR13217">
    <property type="entry name" value="PLECKSTRIN HOMOLOGY DOMAIN-CONTAINING FAMILY G MEMBER 7"/>
    <property type="match status" value="1"/>
</dbReference>
<feature type="region of interest" description="Disordered" evidence="1">
    <location>
        <begin position="681"/>
        <end position="884"/>
    </location>
</feature>
<organism evidence="3 4">
    <name type="scientific">Euphydryas editha</name>
    <name type="common">Edith's checkerspot</name>
    <dbReference type="NCBI Taxonomy" id="104508"/>
    <lineage>
        <taxon>Eukaryota</taxon>
        <taxon>Metazoa</taxon>
        <taxon>Ecdysozoa</taxon>
        <taxon>Arthropoda</taxon>
        <taxon>Hexapoda</taxon>
        <taxon>Insecta</taxon>
        <taxon>Pterygota</taxon>
        <taxon>Neoptera</taxon>
        <taxon>Endopterygota</taxon>
        <taxon>Lepidoptera</taxon>
        <taxon>Glossata</taxon>
        <taxon>Ditrysia</taxon>
        <taxon>Papilionoidea</taxon>
        <taxon>Nymphalidae</taxon>
        <taxon>Nymphalinae</taxon>
        <taxon>Euphydryas</taxon>
    </lineage>
</organism>
<feature type="compositionally biased region" description="Polar residues" evidence="1">
    <location>
        <begin position="809"/>
        <end position="821"/>
    </location>
</feature>